<dbReference type="OrthoDB" id="5405464at2"/>
<feature type="transmembrane region" description="Helical" evidence="1">
    <location>
        <begin position="62"/>
        <end position="79"/>
    </location>
</feature>
<organism evidence="2 3">
    <name type="scientific">Shewanella piezotolerans (strain WP3 / JCM 13877)</name>
    <dbReference type="NCBI Taxonomy" id="225849"/>
    <lineage>
        <taxon>Bacteria</taxon>
        <taxon>Pseudomonadati</taxon>
        <taxon>Pseudomonadota</taxon>
        <taxon>Gammaproteobacteria</taxon>
        <taxon>Alteromonadales</taxon>
        <taxon>Shewanellaceae</taxon>
        <taxon>Shewanella</taxon>
    </lineage>
</organism>
<proteinExistence type="predicted"/>
<dbReference type="eggNOG" id="COG3671">
    <property type="taxonomic scope" value="Bacteria"/>
</dbReference>
<keyword evidence="1" id="KW-1133">Transmembrane helix</keyword>
<reference evidence="2 3" key="1">
    <citation type="journal article" date="2008" name="PLoS ONE">
        <title>Environmental adaptation: genomic analysis of the piezotolerant and psychrotolerant deep-sea iron reducing bacterium Shewanella piezotolerans WP3.</title>
        <authorList>
            <person name="Wang F."/>
            <person name="Wang J."/>
            <person name="Jian H."/>
            <person name="Zhang B."/>
            <person name="Li S."/>
            <person name="Wang F."/>
            <person name="Zeng X."/>
            <person name="Gao L."/>
            <person name="Bartlett D.H."/>
            <person name="Yu J."/>
            <person name="Hu S."/>
            <person name="Xiao X."/>
        </authorList>
    </citation>
    <scope>NUCLEOTIDE SEQUENCE [LARGE SCALE GENOMIC DNA]</scope>
    <source>
        <strain evidence="3">WP3 / JCM 13877</strain>
    </source>
</reference>
<keyword evidence="1" id="KW-0812">Transmembrane</keyword>
<name>B8CQH6_SHEPW</name>
<dbReference type="STRING" id="225849.swp_3760"/>
<dbReference type="HOGENOM" id="CLU_129294_1_0_6"/>
<keyword evidence="3" id="KW-1185">Reference proteome</keyword>
<dbReference type="KEGG" id="swp:swp_3760"/>
<dbReference type="Proteomes" id="UP000000753">
    <property type="component" value="Chromosome"/>
</dbReference>
<protein>
    <recommendedName>
        <fullName evidence="4">Transmembrane protein</fullName>
    </recommendedName>
</protein>
<dbReference type="RefSeq" id="WP_020913786.1">
    <property type="nucleotide sequence ID" value="NC_011566.1"/>
</dbReference>
<evidence type="ECO:0000313" key="3">
    <source>
        <dbReference type="Proteomes" id="UP000000753"/>
    </source>
</evidence>
<accession>B8CQH6</accession>
<evidence type="ECO:0000313" key="2">
    <source>
        <dbReference type="EMBL" id="ACJ30442.1"/>
    </source>
</evidence>
<gene>
    <name evidence="2" type="ordered locus">swp_3760</name>
</gene>
<sequence>MVSTTHTEALPLEDKSLAHMLYGLMACFPIVLLPAVLSLCINLNQRPNTLSSMLASHLRWQRWSIISMLLVMAVGYLSNQPWLSATLYVAASVWFSGRIFKGWLSLIEGRCI</sequence>
<dbReference type="AlphaFoldDB" id="B8CQH6"/>
<keyword evidence="1" id="KW-0472">Membrane</keyword>
<evidence type="ECO:0000256" key="1">
    <source>
        <dbReference type="SAM" id="Phobius"/>
    </source>
</evidence>
<evidence type="ECO:0008006" key="4">
    <source>
        <dbReference type="Google" id="ProtNLM"/>
    </source>
</evidence>
<dbReference type="EMBL" id="CP000472">
    <property type="protein sequence ID" value="ACJ30442.1"/>
    <property type="molecule type" value="Genomic_DNA"/>
</dbReference>
<feature type="transmembrane region" description="Helical" evidence="1">
    <location>
        <begin position="20"/>
        <end position="41"/>
    </location>
</feature>